<feature type="compositionally biased region" description="Acidic residues" evidence="1">
    <location>
        <begin position="226"/>
        <end position="238"/>
    </location>
</feature>
<dbReference type="OMA" id="SISWNEE"/>
<feature type="region of interest" description="Disordered" evidence="1">
    <location>
        <begin position="28"/>
        <end position="47"/>
    </location>
</feature>
<gene>
    <name evidence="2" type="ORF">TVY486_0303920</name>
</gene>
<feature type="compositionally biased region" description="Basic and acidic residues" evidence="1">
    <location>
        <begin position="87"/>
        <end position="102"/>
    </location>
</feature>
<organism evidence="2">
    <name type="scientific">Trypanosoma vivax (strain Y486)</name>
    <dbReference type="NCBI Taxonomy" id="1055687"/>
    <lineage>
        <taxon>Eukaryota</taxon>
        <taxon>Discoba</taxon>
        <taxon>Euglenozoa</taxon>
        <taxon>Kinetoplastea</taxon>
        <taxon>Metakinetoplastina</taxon>
        <taxon>Trypanosomatida</taxon>
        <taxon>Trypanosomatidae</taxon>
        <taxon>Trypanosoma</taxon>
        <taxon>Duttonella</taxon>
    </lineage>
</organism>
<dbReference type="VEuPathDB" id="TriTrypDB:TvY486_0303920"/>
<dbReference type="EMBL" id="HE573019">
    <property type="protein sequence ID" value="CCC47216.1"/>
    <property type="molecule type" value="Genomic_DNA"/>
</dbReference>
<sequence>MGSAAGKVRRACKTKSSKGECECCQKASFRSPQASSTELPSRSPPQAVGVAAAVSSLIAVRAAPRLKELPKPEKSCLRPSKFVPAPRVKDETRGGVDRKDALDLSSEACSSFGELDANHQGHTSDQESSKTSTTLETSGDEEKLITDSSFNARVASPAPGDKKERDDVAVDFPFLFSSGGSGHSARSFVDYIMQQTFDRRNLKWFNGGLDRQKLERREQPSSIQWTDEEDIAYSESSEECEKADTEREVWFETDVEGNCGAAIPESPCPPEGIGQRLDNHPTEGQMENKETTAGVDKLNNGRNEEQEEDGKKGDNETGEPEGQTQECEQDEAAVAAARAPRLRHRAILACGIPHREQLARKAIEDNLLFVSGRGPKVNSSLSMSSVS</sequence>
<name>G0TTD5_TRYVY</name>
<accession>G0TTD5</accession>
<feature type="compositionally biased region" description="Basic and acidic residues" evidence="1">
    <location>
        <begin position="277"/>
        <end position="290"/>
    </location>
</feature>
<dbReference type="AlphaFoldDB" id="G0TTD5"/>
<feature type="region of interest" description="Disordered" evidence="1">
    <location>
        <begin position="214"/>
        <end position="246"/>
    </location>
</feature>
<evidence type="ECO:0000256" key="1">
    <source>
        <dbReference type="SAM" id="MobiDB-lite"/>
    </source>
</evidence>
<proteinExistence type="predicted"/>
<feature type="compositionally biased region" description="Basic and acidic residues" evidence="1">
    <location>
        <begin position="116"/>
        <end position="128"/>
    </location>
</feature>
<feature type="region of interest" description="Disordered" evidence="1">
    <location>
        <begin position="258"/>
        <end position="338"/>
    </location>
</feature>
<feature type="compositionally biased region" description="Polar residues" evidence="1">
    <location>
        <begin position="28"/>
        <end position="40"/>
    </location>
</feature>
<reference evidence="2" key="1">
    <citation type="journal article" date="2012" name="Proc. Natl. Acad. Sci. U.S.A.">
        <title>Antigenic diversity is generated by distinct evolutionary mechanisms in African trypanosome species.</title>
        <authorList>
            <person name="Jackson A.P."/>
            <person name="Berry A."/>
            <person name="Aslett M."/>
            <person name="Allison H.C."/>
            <person name="Burton P."/>
            <person name="Vavrova-Anderson J."/>
            <person name="Brown R."/>
            <person name="Browne H."/>
            <person name="Corton N."/>
            <person name="Hauser H."/>
            <person name="Gamble J."/>
            <person name="Gilderthorp R."/>
            <person name="Marcello L."/>
            <person name="McQuillan J."/>
            <person name="Otto T.D."/>
            <person name="Quail M.A."/>
            <person name="Sanders M.J."/>
            <person name="van Tonder A."/>
            <person name="Ginger M.L."/>
            <person name="Field M.C."/>
            <person name="Barry J.D."/>
            <person name="Hertz-Fowler C."/>
            <person name="Berriman M."/>
        </authorList>
    </citation>
    <scope>NUCLEOTIDE SEQUENCE</scope>
    <source>
        <strain evidence="2">Y486</strain>
    </source>
</reference>
<evidence type="ECO:0000313" key="2">
    <source>
        <dbReference type="EMBL" id="CCC47216.1"/>
    </source>
</evidence>
<feature type="region of interest" description="Disordered" evidence="1">
    <location>
        <begin position="68"/>
        <end position="167"/>
    </location>
</feature>
<protein>
    <submittedName>
        <fullName evidence="2">Uncharacterized protein</fullName>
    </submittedName>
</protein>